<dbReference type="OMA" id="FWVAASH"/>
<dbReference type="AlphaFoldDB" id="J3L324"/>
<dbReference type="Pfam" id="PF13947">
    <property type="entry name" value="GUB_WAK_bind"/>
    <property type="match status" value="1"/>
</dbReference>
<dbReference type="EnsemblPlants" id="OB01G36300.1">
    <property type="protein sequence ID" value="OB01G36300.1"/>
    <property type="gene ID" value="OB01G36300"/>
</dbReference>
<evidence type="ECO:0008006" key="9">
    <source>
        <dbReference type="Google" id="ProtNLM"/>
    </source>
</evidence>
<dbReference type="STRING" id="4533.J3L324"/>
<evidence type="ECO:0000313" key="7">
    <source>
        <dbReference type="EnsemblPlants" id="OB01G36300.1"/>
    </source>
</evidence>
<sequence>MPLLPCRRRRLLLLLLFLLAAACRGGDASGDTYDISMCRKEPTYCGEVSISYPFYLANETKDLDGYSNSFCGYPGLAIDCDDGKPTLQLNGTDKYVINNISYGSITSMSLVDQEVAQDNGVCPKVDHNVTFPPGSWLFFPGMSVDYLVFLLGCSFTNPLLPITCNLIGFPGQSYVIPKNQVPQGNWSRVCQRIFEVPVLNYQYVDPNSDAWRRGEYGNVLRQGFQLALNDSGRPTNCTQCEESKGRCGYSQDGVFLGCLCPNGRVSSLRCSSSDTGKSFVSRSILLGN</sequence>
<evidence type="ECO:0000313" key="8">
    <source>
        <dbReference type="Proteomes" id="UP000006038"/>
    </source>
</evidence>
<evidence type="ECO:0000256" key="1">
    <source>
        <dbReference type="ARBA" id="ARBA00004167"/>
    </source>
</evidence>
<comment type="subcellular location">
    <subcellularLocation>
        <location evidence="1">Membrane</location>
        <topology evidence="1">Single-pass membrane protein</topology>
    </subcellularLocation>
</comment>
<dbReference type="PROSITE" id="PS51257">
    <property type="entry name" value="PROKAR_LIPOPROTEIN"/>
    <property type="match status" value="1"/>
</dbReference>
<reference evidence="7" key="2">
    <citation type="submission" date="2013-04" db="UniProtKB">
        <authorList>
            <consortium name="EnsemblPlants"/>
        </authorList>
    </citation>
    <scope>IDENTIFICATION</scope>
</reference>
<dbReference type="Proteomes" id="UP000006038">
    <property type="component" value="Chromosome 1"/>
</dbReference>
<dbReference type="eggNOG" id="KOG1187">
    <property type="taxonomic scope" value="Eukaryota"/>
</dbReference>
<proteinExistence type="predicted"/>
<dbReference type="PANTHER" id="PTHR33138:SF77">
    <property type="entry name" value="WALL-ASSOCIATED RECEPTOR KINASE GALACTURONAN-BINDING DOMAIN-CONTAINING PROTEIN"/>
    <property type="match status" value="1"/>
</dbReference>
<evidence type="ECO:0000256" key="2">
    <source>
        <dbReference type="ARBA" id="ARBA00022729"/>
    </source>
</evidence>
<evidence type="ECO:0000256" key="3">
    <source>
        <dbReference type="ARBA" id="ARBA00023180"/>
    </source>
</evidence>
<evidence type="ECO:0000256" key="4">
    <source>
        <dbReference type="SAM" id="SignalP"/>
    </source>
</evidence>
<dbReference type="GO" id="GO:0030247">
    <property type="term" value="F:polysaccharide binding"/>
    <property type="evidence" value="ECO:0007669"/>
    <property type="project" value="InterPro"/>
</dbReference>
<dbReference type="InterPro" id="IPR032872">
    <property type="entry name" value="WAK_assoc_C"/>
</dbReference>
<evidence type="ECO:0000259" key="6">
    <source>
        <dbReference type="Pfam" id="PF14380"/>
    </source>
</evidence>
<feature type="chain" id="PRO_5003771886" description="Wall-associated receptor kinase galacturonan-binding domain-containing protein" evidence="4">
    <location>
        <begin position="29"/>
        <end position="288"/>
    </location>
</feature>
<accession>J3L324</accession>
<dbReference type="HOGENOM" id="CLU_000288_38_0_1"/>
<keyword evidence="3" id="KW-0325">Glycoprotein</keyword>
<keyword evidence="2 4" id="KW-0732">Signal</keyword>
<dbReference type="InterPro" id="IPR025287">
    <property type="entry name" value="WAK_GUB"/>
</dbReference>
<name>J3L324_ORYBR</name>
<dbReference type="Gramene" id="OB01G36300.1">
    <property type="protein sequence ID" value="OB01G36300.1"/>
    <property type="gene ID" value="OB01G36300"/>
</dbReference>
<dbReference type="Pfam" id="PF14380">
    <property type="entry name" value="WAK_assoc"/>
    <property type="match status" value="1"/>
</dbReference>
<keyword evidence="8" id="KW-1185">Reference proteome</keyword>
<protein>
    <recommendedName>
        <fullName evidence="9">Wall-associated receptor kinase galacturonan-binding domain-containing protein</fullName>
    </recommendedName>
</protein>
<feature type="domain" description="Wall-associated receptor kinase galacturonan-binding" evidence="5">
    <location>
        <begin position="38"/>
        <end position="111"/>
    </location>
</feature>
<reference evidence="7" key="1">
    <citation type="journal article" date="2013" name="Nat. Commun.">
        <title>Whole-genome sequencing of Oryza brachyantha reveals mechanisms underlying Oryza genome evolution.</title>
        <authorList>
            <person name="Chen J."/>
            <person name="Huang Q."/>
            <person name="Gao D."/>
            <person name="Wang J."/>
            <person name="Lang Y."/>
            <person name="Liu T."/>
            <person name="Li B."/>
            <person name="Bai Z."/>
            <person name="Luis Goicoechea J."/>
            <person name="Liang C."/>
            <person name="Chen C."/>
            <person name="Zhang W."/>
            <person name="Sun S."/>
            <person name="Liao Y."/>
            <person name="Zhang X."/>
            <person name="Yang L."/>
            <person name="Song C."/>
            <person name="Wang M."/>
            <person name="Shi J."/>
            <person name="Liu G."/>
            <person name="Liu J."/>
            <person name="Zhou H."/>
            <person name="Zhou W."/>
            <person name="Yu Q."/>
            <person name="An N."/>
            <person name="Chen Y."/>
            <person name="Cai Q."/>
            <person name="Wang B."/>
            <person name="Liu B."/>
            <person name="Min J."/>
            <person name="Huang Y."/>
            <person name="Wu H."/>
            <person name="Li Z."/>
            <person name="Zhang Y."/>
            <person name="Yin Y."/>
            <person name="Song W."/>
            <person name="Jiang J."/>
            <person name="Jackson S.A."/>
            <person name="Wing R.A."/>
            <person name="Wang J."/>
            <person name="Chen M."/>
        </authorList>
    </citation>
    <scope>NUCLEOTIDE SEQUENCE [LARGE SCALE GENOMIC DNA]</scope>
    <source>
        <strain evidence="7">cv. IRGC 101232</strain>
    </source>
</reference>
<dbReference type="GO" id="GO:0016020">
    <property type="term" value="C:membrane"/>
    <property type="evidence" value="ECO:0007669"/>
    <property type="project" value="UniProtKB-SubCell"/>
</dbReference>
<feature type="signal peptide" evidence="4">
    <location>
        <begin position="1"/>
        <end position="28"/>
    </location>
</feature>
<organism evidence="7">
    <name type="scientific">Oryza brachyantha</name>
    <name type="common">malo sina</name>
    <dbReference type="NCBI Taxonomy" id="4533"/>
    <lineage>
        <taxon>Eukaryota</taxon>
        <taxon>Viridiplantae</taxon>
        <taxon>Streptophyta</taxon>
        <taxon>Embryophyta</taxon>
        <taxon>Tracheophyta</taxon>
        <taxon>Spermatophyta</taxon>
        <taxon>Magnoliopsida</taxon>
        <taxon>Liliopsida</taxon>
        <taxon>Poales</taxon>
        <taxon>Poaceae</taxon>
        <taxon>BOP clade</taxon>
        <taxon>Oryzoideae</taxon>
        <taxon>Oryzeae</taxon>
        <taxon>Oryzinae</taxon>
        <taxon>Oryza</taxon>
    </lineage>
</organism>
<evidence type="ECO:0000259" key="5">
    <source>
        <dbReference type="Pfam" id="PF13947"/>
    </source>
</evidence>
<dbReference type="PANTHER" id="PTHR33138">
    <property type="entry name" value="OS01G0690200 PROTEIN"/>
    <property type="match status" value="1"/>
</dbReference>
<feature type="domain" description="Wall-associated receptor kinase C-terminal" evidence="6">
    <location>
        <begin position="172"/>
        <end position="262"/>
    </location>
</feature>